<protein>
    <submittedName>
        <fullName evidence="1">Uncharacterized protein</fullName>
    </submittedName>
</protein>
<gene>
    <name evidence="1" type="ORF">LSO58_18260</name>
</gene>
<organism evidence="1 2">
    <name type="scientific">Acinetobacter ursingii</name>
    <dbReference type="NCBI Taxonomy" id="108980"/>
    <lineage>
        <taxon>Bacteria</taxon>
        <taxon>Pseudomonadati</taxon>
        <taxon>Pseudomonadota</taxon>
        <taxon>Gammaproteobacteria</taxon>
        <taxon>Moraxellales</taxon>
        <taxon>Moraxellaceae</taxon>
        <taxon>Acinetobacter</taxon>
    </lineage>
</organism>
<dbReference type="EMBL" id="CP089047">
    <property type="protein sequence ID" value="UYF77380.1"/>
    <property type="molecule type" value="Genomic_DNA"/>
</dbReference>
<accession>A0AA46NUC8</accession>
<name>A0AA46NUC8_9GAMM</name>
<geneLocation type="plasmid" evidence="1 2">
    <name>pRIVM_C010761_3</name>
</geneLocation>
<dbReference type="AlphaFoldDB" id="A0AA46NUC8"/>
<evidence type="ECO:0000313" key="1">
    <source>
        <dbReference type="EMBL" id="UYF77380.1"/>
    </source>
</evidence>
<keyword evidence="1" id="KW-0614">Plasmid</keyword>
<dbReference type="Proteomes" id="UP001164081">
    <property type="component" value="Plasmid pRIVM_C010761_3"/>
</dbReference>
<proteinExistence type="predicted"/>
<evidence type="ECO:0000313" key="2">
    <source>
        <dbReference type="Proteomes" id="UP001164081"/>
    </source>
</evidence>
<dbReference type="RefSeq" id="WP_151685950.1">
    <property type="nucleotide sequence ID" value="NZ_CP089047.1"/>
</dbReference>
<reference evidence="1" key="1">
    <citation type="journal article" date="2022" name="J Glob Antimicrob Resist">
        <title>Comparative analysis of IMP-4- and OXA-58-containing plasmids of three carbapenemase-producing Acinetobacter ursingii strains in the Netherlands.</title>
        <authorList>
            <person name="Hendrickx A.P.A."/>
            <person name="Schade R.P."/>
            <person name="Landman F."/>
            <person name="Bosch T."/>
            <person name="Schouls L.M."/>
            <person name="van Dijk K."/>
        </authorList>
    </citation>
    <scope>NUCLEOTIDE SEQUENCE</scope>
    <source>
        <strain evidence="1">RIVM_C010761</strain>
    </source>
</reference>
<sequence length="93" mass="10862">MIDKNVRNRAIKTTYIEYQGDINFIKDILLASDDLVSNDNITEDMIKKILYELDDDVFFSGLKWGFSDTEVRSELYQWFDSNNSQILNILNGT</sequence>